<evidence type="ECO:0000313" key="3">
    <source>
        <dbReference type="EMBL" id="KAH7357816.1"/>
    </source>
</evidence>
<feature type="chain" id="PRO_5035429071" evidence="2">
    <location>
        <begin position="20"/>
        <end position="110"/>
    </location>
</feature>
<dbReference type="AlphaFoldDB" id="A0A8K0X137"/>
<feature type="signal peptide" evidence="2">
    <location>
        <begin position="1"/>
        <end position="19"/>
    </location>
</feature>
<dbReference type="OrthoDB" id="10445749at2759"/>
<gene>
    <name evidence="3" type="ORF">B0T11DRAFT_298999</name>
</gene>
<feature type="compositionally biased region" description="Polar residues" evidence="1">
    <location>
        <begin position="48"/>
        <end position="61"/>
    </location>
</feature>
<evidence type="ECO:0000256" key="2">
    <source>
        <dbReference type="SAM" id="SignalP"/>
    </source>
</evidence>
<organism evidence="3 4">
    <name type="scientific">Plectosphaerella cucumerina</name>
    <dbReference type="NCBI Taxonomy" id="40658"/>
    <lineage>
        <taxon>Eukaryota</taxon>
        <taxon>Fungi</taxon>
        <taxon>Dikarya</taxon>
        <taxon>Ascomycota</taxon>
        <taxon>Pezizomycotina</taxon>
        <taxon>Sordariomycetes</taxon>
        <taxon>Hypocreomycetidae</taxon>
        <taxon>Glomerellales</taxon>
        <taxon>Plectosphaerellaceae</taxon>
        <taxon>Plectosphaerella</taxon>
    </lineage>
</organism>
<reference evidence="3" key="1">
    <citation type="journal article" date="2021" name="Nat. Commun.">
        <title>Genetic determinants of endophytism in the Arabidopsis root mycobiome.</title>
        <authorList>
            <person name="Mesny F."/>
            <person name="Miyauchi S."/>
            <person name="Thiergart T."/>
            <person name="Pickel B."/>
            <person name="Atanasova L."/>
            <person name="Karlsson M."/>
            <person name="Huettel B."/>
            <person name="Barry K.W."/>
            <person name="Haridas S."/>
            <person name="Chen C."/>
            <person name="Bauer D."/>
            <person name="Andreopoulos W."/>
            <person name="Pangilinan J."/>
            <person name="LaButti K."/>
            <person name="Riley R."/>
            <person name="Lipzen A."/>
            <person name="Clum A."/>
            <person name="Drula E."/>
            <person name="Henrissat B."/>
            <person name="Kohler A."/>
            <person name="Grigoriev I.V."/>
            <person name="Martin F.M."/>
            <person name="Hacquard S."/>
        </authorList>
    </citation>
    <scope>NUCLEOTIDE SEQUENCE</scope>
    <source>
        <strain evidence="3">MPI-CAGE-AT-0016</strain>
    </source>
</reference>
<accession>A0A8K0X137</accession>
<name>A0A8K0X137_9PEZI</name>
<comment type="caution">
    <text evidence="3">The sequence shown here is derived from an EMBL/GenBank/DDBJ whole genome shotgun (WGS) entry which is preliminary data.</text>
</comment>
<dbReference type="Proteomes" id="UP000813385">
    <property type="component" value="Unassembled WGS sequence"/>
</dbReference>
<dbReference type="EMBL" id="JAGPXD010000004">
    <property type="protein sequence ID" value="KAH7357816.1"/>
    <property type="molecule type" value="Genomic_DNA"/>
</dbReference>
<sequence length="110" mass="12286">MYFPQVLGVLATLCRLVQAAPMVDQSGQTSEPATQSLNVSEKRATEQEMPTGSAIYQDTQPHARNISKRDVTINMVLQWFDNAGITLDDVLRDHGLFESRIPASERRLLV</sequence>
<keyword evidence="4" id="KW-1185">Reference proteome</keyword>
<evidence type="ECO:0000256" key="1">
    <source>
        <dbReference type="SAM" id="MobiDB-lite"/>
    </source>
</evidence>
<evidence type="ECO:0000313" key="4">
    <source>
        <dbReference type="Proteomes" id="UP000813385"/>
    </source>
</evidence>
<feature type="region of interest" description="Disordered" evidence="1">
    <location>
        <begin position="23"/>
        <end position="61"/>
    </location>
</feature>
<proteinExistence type="predicted"/>
<keyword evidence="2" id="KW-0732">Signal</keyword>
<feature type="compositionally biased region" description="Polar residues" evidence="1">
    <location>
        <begin position="25"/>
        <end position="39"/>
    </location>
</feature>
<protein>
    <submittedName>
        <fullName evidence="3">Uncharacterized protein</fullName>
    </submittedName>
</protein>